<dbReference type="SUPFAM" id="SSF52540">
    <property type="entry name" value="P-loop containing nucleoside triphosphate hydrolases"/>
    <property type="match status" value="1"/>
</dbReference>
<accession>A0A0E3R7V5</accession>
<dbReference type="GO" id="GO:0005737">
    <property type="term" value="C:cytoplasm"/>
    <property type="evidence" value="ECO:0007669"/>
    <property type="project" value="TreeGrafter"/>
</dbReference>
<dbReference type="InterPro" id="IPR051316">
    <property type="entry name" value="Zinc-reg_GTPase_activator"/>
</dbReference>
<dbReference type="RefSeq" id="WP_052725808.1">
    <property type="nucleotide sequence ID" value="NZ_CP009530.1"/>
</dbReference>
<dbReference type="Pfam" id="PF02492">
    <property type="entry name" value="cobW"/>
    <property type="match status" value="1"/>
</dbReference>
<dbReference type="PANTHER" id="PTHR13748">
    <property type="entry name" value="COBW-RELATED"/>
    <property type="match status" value="1"/>
</dbReference>
<evidence type="ECO:0000313" key="3">
    <source>
        <dbReference type="Proteomes" id="UP000033079"/>
    </source>
</evidence>
<dbReference type="Gene3D" id="3.40.50.300">
    <property type="entry name" value="P-loop containing nucleotide triphosphate hydrolases"/>
    <property type="match status" value="1"/>
</dbReference>
<dbReference type="PANTHER" id="PTHR13748:SF62">
    <property type="entry name" value="COBW DOMAIN-CONTAINING PROTEIN"/>
    <property type="match status" value="1"/>
</dbReference>
<dbReference type="HOGENOM" id="CLU_017452_5_1_2"/>
<dbReference type="KEGG" id="mbar:MSBR2_3271"/>
<dbReference type="Proteomes" id="UP000033079">
    <property type="component" value="Chromosome"/>
</dbReference>
<dbReference type="AlphaFoldDB" id="A0A0E3R7V5"/>
<protein>
    <submittedName>
        <fullName evidence="2">Putative metal chaperone, involved in Zn homeostasis, GTPase of COG0523 family</fullName>
    </submittedName>
</protein>
<gene>
    <name evidence="2" type="ORF">MSBR2_3271</name>
</gene>
<dbReference type="PATRIC" id="fig|1434106.5.peg.4149"/>
<organism evidence="2 3">
    <name type="scientific">Methanosarcina barkeri 227</name>
    <dbReference type="NCBI Taxonomy" id="1434106"/>
    <lineage>
        <taxon>Archaea</taxon>
        <taxon>Methanobacteriati</taxon>
        <taxon>Methanobacteriota</taxon>
        <taxon>Stenosarchaea group</taxon>
        <taxon>Methanomicrobia</taxon>
        <taxon>Methanosarcinales</taxon>
        <taxon>Methanosarcinaceae</taxon>
        <taxon>Methanosarcina</taxon>
    </lineage>
</organism>
<dbReference type="InterPro" id="IPR003495">
    <property type="entry name" value="CobW/HypB/UreG_nucleotide-bd"/>
</dbReference>
<feature type="domain" description="CobW/HypB/UreG nucleotide-binding" evidence="1">
    <location>
        <begin position="4"/>
        <end position="179"/>
    </location>
</feature>
<dbReference type="EMBL" id="CP009530">
    <property type="protein sequence ID" value="AKB59787.1"/>
    <property type="molecule type" value="Genomic_DNA"/>
</dbReference>
<evidence type="ECO:0000259" key="1">
    <source>
        <dbReference type="Pfam" id="PF02492"/>
    </source>
</evidence>
<dbReference type="InterPro" id="IPR027417">
    <property type="entry name" value="P-loop_NTPase"/>
</dbReference>
<dbReference type="GeneID" id="24802376"/>
<evidence type="ECO:0000313" key="2">
    <source>
        <dbReference type="EMBL" id="AKB59787.1"/>
    </source>
</evidence>
<proteinExistence type="predicted"/>
<name>A0A0E3R7V5_METBA</name>
<reference evidence="2 3" key="1">
    <citation type="submission" date="2014-07" db="EMBL/GenBank/DDBJ databases">
        <title>Methanogenic archaea and the global carbon cycle.</title>
        <authorList>
            <person name="Henriksen J.R."/>
            <person name="Luke J."/>
            <person name="Reinhart S."/>
            <person name="Benedict M.N."/>
            <person name="Youngblut N.D."/>
            <person name="Metcalf M.E."/>
            <person name="Whitaker R.J."/>
            <person name="Metcalf W.W."/>
        </authorList>
    </citation>
    <scope>NUCLEOTIDE SEQUENCE [LARGE SCALE GENOMIC DNA]</scope>
    <source>
        <strain evidence="2 3">227</strain>
    </source>
</reference>
<sequence>MKCMLIGGFSESGKTTLIRKLVEHLGKQGQKVAVIADEIGETGINGDTISEGEVETREITSDCVYCPLKINMEYTLRNLIASYNPDTIIIEPTGITPPGQIKRNIENMGIPGITFAPIVNLVDASRLSQKTGELQNFMINQIGEAEILGINKVELINNREELLEICLFLRKLNPRARMIHFSAQQGGENLDKLIELLEKTSRREVTLSRENSIQISGVSAYSS</sequence>